<comment type="similarity">
    <text evidence="2">Belongs to the ADIPOR family.</text>
</comment>
<dbReference type="PANTHER" id="PTHR20855">
    <property type="entry name" value="ADIPOR/PROGESTIN RECEPTOR-RELATED"/>
    <property type="match status" value="1"/>
</dbReference>
<evidence type="ECO:0000256" key="4">
    <source>
        <dbReference type="ARBA" id="ARBA00022989"/>
    </source>
</evidence>
<reference evidence="8" key="1">
    <citation type="submission" date="2021-06" db="EMBL/GenBank/DDBJ databases">
        <authorList>
            <person name="Kallberg Y."/>
            <person name="Tangrot J."/>
            <person name="Rosling A."/>
        </authorList>
    </citation>
    <scope>NUCLEOTIDE SEQUENCE</scope>
    <source>
        <strain evidence="8">UK204</strain>
    </source>
</reference>
<keyword evidence="6" id="KW-0479">Metal-binding</keyword>
<proteinExistence type="inferred from homology"/>
<feature type="binding site" evidence="6">
    <location>
        <position position="17"/>
    </location>
    <ligand>
        <name>Zn(2+)</name>
        <dbReference type="ChEBI" id="CHEBI:29105"/>
    </ligand>
</feature>
<evidence type="ECO:0000256" key="2">
    <source>
        <dbReference type="ARBA" id="ARBA00007018"/>
    </source>
</evidence>
<keyword evidence="9" id="KW-1185">Reference proteome</keyword>
<dbReference type="AlphaFoldDB" id="A0A9N8YXN8"/>
<feature type="binding site" evidence="6">
    <location>
        <position position="21"/>
    </location>
    <ligand>
        <name>Zn(2+)</name>
        <dbReference type="ChEBI" id="CHEBI:29105"/>
    </ligand>
</feature>
<keyword evidence="3 7" id="KW-0812">Transmembrane</keyword>
<gene>
    <name evidence="8" type="ORF">FCALED_LOCUS1662</name>
</gene>
<comment type="caution">
    <text evidence="8">The sequence shown here is derived from an EMBL/GenBank/DDBJ whole genome shotgun (WGS) entry which is preliminary data.</text>
</comment>
<evidence type="ECO:0000256" key="5">
    <source>
        <dbReference type="ARBA" id="ARBA00023136"/>
    </source>
</evidence>
<dbReference type="OrthoDB" id="529367at2759"/>
<name>A0A9N8YXN8_9GLOM</name>
<comment type="subcellular location">
    <subcellularLocation>
        <location evidence="1">Membrane</location>
        <topology evidence="1">Multi-pass membrane protein</topology>
    </subcellularLocation>
</comment>
<keyword evidence="4 7" id="KW-1133">Transmembrane helix</keyword>
<protein>
    <submittedName>
        <fullName evidence="8">7604_t:CDS:1</fullName>
    </submittedName>
</protein>
<dbReference type="Proteomes" id="UP000789570">
    <property type="component" value="Unassembled WGS sequence"/>
</dbReference>
<dbReference type="GO" id="GO:0006882">
    <property type="term" value="P:intracellular zinc ion homeostasis"/>
    <property type="evidence" value="ECO:0007669"/>
    <property type="project" value="TreeGrafter"/>
</dbReference>
<dbReference type="Pfam" id="PF03006">
    <property type="entry name" value="HlyIII"/>
    <property type="match status" value="1"/>
</dbReference>
<keyword evidence="6" id="KW-0862">Zinc</keyword>
<evidence type="ECO:0000313" key="8">
    <source>
        <dbReference type="EMBL" id="CAG8459293.1"/>
    </source>
</evidence>
<dbReference type="EMBL" id="CAJVPQ010000223">
    <property type="protein sequence ID" value="CAG8459293.1"/>
    <property type="molecule type" value="Genomic_DNA"/>
</dbReference>
<evidence type="ECO:0000313" key="9">
    <source>
        <dbReference type="Proteomes" id="UP000789570"/>
    </source>
</evidence>
<organism evidence="8 9">
    <name type="scientific">Funneliformis caledonium</name>
    <dbReference type="NCBI Taxonomy" id="1117310"/>
    <lineage>
        <taxon>Eukaryota</taxon>
        <taxon>Fungi</taxon>
        <taxon>Fungi incertae sedis</taxon>
        <taxon>Mucoromycota</taxon>
        <taxon>Glomeromycotina</taxon>
        <taxon>Glomeromycetes</taxon>
        <taxon>Glomerales</taxon>
        <taxon>Glomeraceae</taxon>
        <taxon>Funneliformis</taxon>
    </lineage>
</organism>
<feature type="transmembrane region" description="Helical" evidence="7">
    <location>
        <begin position="20"/>
        <end position="42"/>
    </location>
</feature>
<evidence type="ECO:0000256" key="7">
    <source>
        <dbReference type="SAM" id="Phobius"/>
    </source>
</evidence>
<evidence type="ECO:0000256" key="1">
    <source>
        <dbReference type="ARBA" id="ARBA00004141"/>
    </source>
</evidence>
<accession>A0A9N8YXN8</accession>
<dbReference type="GO" id="GO:0046872">
    <property type="term" value="F:metal ion binding"/>
    <property type="evidence" value="ECO:0007669"/>
    <property type="project" value="UniProtKB-KW"/>
</dbReference>
<evidence type="ECO:0000256" key="3">
    <source>
        <dbReference type="ARBA" id="ARBA00022692"/>
    </source>
</evidence>
<dbReference type="GO" id="GO:0016020">
    <property type="term" value="C:membrane"/>
    <property type="evidence" value="ECO:0007669"/>
    <property type="project" value="UniProtKB-SubCell"/>
</dbReference>
<evidence type="ECO:0000256" key="6">
    <source>
        <dbReference type="PIRSR" id="PIRSR604254-1"/>
    </source>
</evidence>
<dbReference type="InterPro" id="IPR004254">
    <property type="entry name" value="AdipoR/HlyIII-related"/>
</dbReference>
<keyword evidence="5 7" id="KW-0472">Membrane</keyword>
<dbReference type="GO" id="GO:0038023">
    <property type="term" value="F:signaling receptor activity"/>
    <property type="evidence" value="ECO:0007669"/>
    <property type="project" value="TreeGrafter"/>
</dbReference>
<dbReference type="PANTHER" id="PTHR20855:SF52">
    <property type="entry name" value="ADIPONECTIN RECEPTOR PROTEIN"/>
    <property type="match status" value="1"/>
</dbReference>
<sequence>MPERWFPGTFDIIGSSHQIFHFFVVVAALVHYYGVMEAMVFWHDQNHNCQLDVKIMKPKAYI</sequence>